<keyword evidence="7" id="KW-1185">Reference proteome</keyword>
<gene>
    <name evidence="6" type="primary">Chka_0</name>
    <name evidence="6" type="ORF">GTO93_0022584</name>
</gene>
<keyword evidence="6" id="KW-0418">Kinase</keyword>
<dbReference type="EC" id="2.7.1.82" evidence="5"/>
<dbReference type="Proteomes" id="UP001166093">
    <property type="component" value="Unassembled WGS sequence"/>
</dbReference>
<keyword evidence="1" id="KW-0444">Lipid biosynthesis</keyword>
<keyword evidence="1" id="KW-0443">Lipid metabolism</keyword>
<comment type="caution">
    <text evidence="6">The sequence shown here is derived from an EMBL/GenBank/DDBJ whole genome shotgun (WGS) entry which is preliminary data.</text>
</comment>
<evidence type="ECO:0000256" key="5">
    <source>
        <dbReference type="ARBA" id="ARBA00038874"/>
    </source>
</evidence>
<evidence type="ECO:0000256" key="3">
    <source>
        <dbReference type="ARBA" id="ARBA00037883"/>
    </source>
</evidence>
<comment type="pathway">
    <text evidence="3">Phospholipid metabolism; phosphatidylethanolamine biosynthesis; phosphatidylethanolamine from ethanolamine: step 1/3.</text>
</comment>
<feature type="non-terminal residue" evidence="6">
    <location>
        <position position="1"/>
    </location>
</feature>
<dbReference type="InterPro" id="IPR011009">
    <property type="entry name" value="Kinase-like_dom_sf"/>
</dbReference>
<dbReference type="GO" id="GO:0016301">
    <property type="term" value="F:kinase activity"/>
    <property type="evidence" value="ECO:0007669"/>
    <property type="project" value="UniProtKB-KW"/>
</dbReference>
<protein>
    <recommendedName>
        <fullName evidence="5">ethanolamine kinase</fullName>
        <ecNumber evidence="5">2.7.1.82</ecNumber>
    </recommendedName>
</protein>
<comment type="similarity">
    <text evidence="4">Belongs to the choline/ethanolamine kinase family.</text>
</comment>
<dbReference type="Gene3D" id="3.30.200.20">
    <property type="entry name" value="Phosphorylase Kinase, domain 1"/>
    <property type="match status" value="1"/>
</dbReference>
<evidence type="ECO:0000256" key="4">
    <source>
        <dbReference type="ARBA" id="ARBA00038211"/>
    </source>
</evidence>
<accession>A0ABS2XLW1</accession>
<keyword evidence="1" id="KW-0594">Phospholipid biosynthesis</keyword>
<reference evidence="6" key="1">
    <citation type="journal article" date="2021" name="Cell">
        <title>Tracing the genetic footprints of vertebrate landing in non-teleost ray-finned fishes.</title>
        <authorList>
            <person name="Bi X."/>
            <person name="Wang K."/>
            <person name="Yang L."/>
            <person name="Pan H."/>
            <person name="Jiang H."/>
            <person name="Wei Q."/>
            <person name="Fang M."/>
            <person name="Yu H."/>
            <person name="Zhu C."/>
            <person name="Cai Y."/>
            <person name="He Y."/>
            <person name="Gan X."/>
            <person name="Zeng H."/>
            <person name="Yu D."/>
            <person name="Zhu Y."/>
            <person name="Jiang H."/>
            <person name="Qiu Q."/>
            <person name="Yang H."/>
            <person name="Zhang Y.E."/>
            <person name="Wang W."/>
            <person name="Zhu M."/>
            <person name="He S."/>
            <person name="Zhang G."/>
        </authorList>
    </citation>
    <scope>NUCLEOTIDE SEQUENCE</scope>
    <source>
        <strain evidence="6">Pddl_001</strain>
    </source>
</reference>
<dbReference type="Gene3D" id="3.90.1200.10">
    <property type="match status" value="1"/>
</dbReference>
<evidence type="ECO:0000313" key="6">
    <source>
        <dbReference type="EMBL" id="MBN3275285.1"/>
    </source>
</evidence>
<dbReference type="Pfam" id="PF01633">
    <property type="entry name" value="Choline_kinase"/>
    <property type="match status" value="1"/>
</dbReference>
<keyword evidence="6" id="KW-0808">Transferase</keyword>
<name>A0ABS2XLW1_POLSP</name>
<feature type="non-terminal residue" evidence="6">
    <location>
        <position position="245"/>
    </location>
</feature>
<dbReference type="EMBL" id="JAAWVQ010049464">
    <property type="protein sequence ID" value="MBN3275285.1"/>
    <property type="molecule type" value="Genomic_DNA"/>
</dbReference>
<evidence type="ECO:0000313" key="7">
    <source>
        <dbReference type="Proteomes" id="UP001166093"/>
    </source>
</evidence>
<dbReference type="PANTHER" id="PTHR22603">
    <property type="entry name" value="CHOLINE/ETHANOALAMINE KINASE"/>
    <property type="match status" value="1"/>
</dbReference>
<sequence length="245" mass="28434">MKTKFINGVSSSPSMSLGLLVNEIHVQPDSQAQYKDIRPEEPDLQTKRKAHLWCREFLHGAWRILNEEEGGLGNKIFLCSLPDTLQSVDDETRNVLHRLYGAILQMSCNKGESKQANKENPFQDAFVYSKSLPQQKEPVGITCWLSSYSLIQWFFPQGRLEQFIPSQRLDTDELGVPELSAEIAEKMARFHGMRMPFNKEPKWLFGTMEKYLNQVKRISFTRESDVRKFARLINYNLPLEMENLM</sequence>
<organism evidence="6 7">
    <name type="scientific">Polyodon spathula</name>
    <name type="common">North American paddlefish</name>
    <name type="synonym">Squalus spathula</name>
    <dbReference type="NCBI Taxonomy" id="7913"/>
    <lineage>
        <taxon>Eukaryota</taxon>
        <taxon>Metazoa</taxon>
        <taxon>Chordata</taxon>
        <taxon>Craniata</taxon>
        <taxon>Vertebrata</taxon>
        <taxon>Euteleostomi</taxon>
        <taxon>Actinopterygii</taxon>
        <taxon>Chondrostei</taxon>
        <taxon>Acipenseriformes</taxon>
        <taxon>Polyodontidae</taxon>
        <taxon>Polyodon</taxon>
    </lineage>
</organism>
<proteinExistence type="inferred from homology"/>
<evidence type="ECO:0000256" key="1">
    <source>
        <dbReference type="ARBA" id="ARBA00023209"/>
    </source>
</evidence>
<evidence type="ECO:0000256" key="2">
    <source>
        <dbReference type="ARBA" id="ARBA00023264"/>
    </source>
</evidence>
<dbReference type="PANTHER" id="PTHR22603:SF102">
    <property type="entry name" value="CHOLINE KINASE ALPHA"/>
    <property type="match status" value="1"/>
</dbReference>
<keyword evidence="2" id="KW-1208">Phospholipid metabolism</keyword>
<dbReference type="SUPFAM" id="SSF56112">
    <property type="entry name" value="Protein kinase-like (PK-like)"/>
    <property type="match status" value="1"/>
</dbReference>